<evidence type="ECO:0000256" key="4">
    <source>
        <dbReference type="RuleBase" id="RU365069"/>
    </source>
</evidence>
<dbReference type="PANTHER" id="PTHR13043">
    <property type="entry name" value="EXOCYST COMPLEX COMPONENT SEC5"/>
    <property type="match status" value="1"/>
</dbReference>
<dbReference type="STRING" id="151549.A0A4C1THS0"/>
<keyword evidence="3 4" id="KW-0268">Exocytosis</keyword>
<sequence>MGVEDFPGATLLPQRLQELLIETLEDAQQSCINPEMRKTIFWVQIGWPARGVATFTADTLCFAMSYKSLHSILIKRGRLHNVSQLLGYPHNQSSGPGSGRFASLSSSTTTATTWEQRMLCCLTNCAYCNKSFFHQVGKLFEKPILEPIVLTISEELARLMSCVQQFSYTGAIQASVDIRLLRDALKLYTNETGRNYFLEALEAINPPLDADQNKKADEILERVKDRMKLQLMCFIVKDP</sequence>
<name>A0A4C1THS0_EUMVA</name>
<evidence type="ECO:0000313" key="7">
    <source>
        <dbReference type="Proteomes" id="UP000299102"/>
    </source>
</evidence>
<feature type="domain" description="Exocyst complex component EXOC2/Sec5 N-terminal" evidence="5">
    <location>
        <begin position="143"/>
        <end position="234"/>
    </location>
</feature>
<protein>
    <recommendedName>
        <fullName evidence="4">Exocyst complex component 2</fullName>
    </recommendedName>
</protein>
<dbReference type="GO" id="GO:0015031">
    <property type="term" value="P:protein transport"/>
    <property type="evidence" value="ECO:0007669"/>
    <property type="project" value="UniProtKB-KW"/>
</dbReference>
<dbReference type="GO" id="GO:0000145">
    <property type="term" value="C:exocyst"/>
    <property type="evidence" value="ECO:0007669"/>
    <property type="project" value="UniProtKB-UniRule"/>
</dbReference>
<evidence type="ECO:0000256" key="3">
    <source>
        <dbReference type="ARBA" id="ARBA00022483"/>
    </source>
</evidence>
<evidence type="ECO:0000313" key="6">
    <source>
        <dbReference type="EMBL" id="GBP12977.1"/>
    </source>
</evidence>
<dbReference type="InterPro" id="IPR029175">
    <property type="entry name" value="EXOC2/Sec5"/>
</dbReference>
<comment type="function">
    <text evidence="4">Component of the exocyst complex involved in the docking of exocytic vesicles with fusion sites on the plasma membrane.</text>
</comment>
<feature type="domain" description="Exocyst complex component EXOC2/Sec5 N-terminal" evidence="5">
    <location>
        <begin position="7"/>
        <end position="142"/>
    </location>
</feature>
<gene>
    <name evidence="6" type="primary">Sec5</name>
    <name evidence="6" type="ORF">EVAR_71608_1</name>
</gene>
<dbReference type="EMBL" id="BGZK01005196">
    <property type="protein sequence ID" value="GBP12977.1"/>
    <property type="molecule type" value="Genomic_DNA"/>
</dbReference>
<keyword evidence="2 4" id="KW-0813">Transport</keyword>
<comment type="similarity">
    <text evidence="1 4">Belongs to the SEC5 family.</text>
</comment>
<evidence type="ECO:0000256" key="2">
    <source>
        <dbReference type="ARBA" id="ARBA00022448"/>
    </source>
</evidence>
<dbReference type="InterPro" id="IPR039481">
    <property type="entry name" value="EXOC2/Sec5_N_dom"/>
</dbReference>
<keyword evidence="7" id="KW-1185">Reference proteome</keyword>
<dbReference type="GO" id="GO:0006887">
    <property type="term" value="P:exocytosis"/>
    <property type="evidence" value="ECO:0007669"/>
    <property type="project" value="UniProtKB-KW"/>
</dbReference>
<dbReference type="Proteomes" id="UP000299102">
    <property type="component" value="Unassembled WGS sequence"/>
</dbReference>
<evidence type="ECO:0000259" key="5">
    <source>
        <dbReference type="Pfam" id="PF15469"/>
    </source>
</evidence>
<organism evidence="6 7">
    <name type="scientific">Eumeta variegata</name>
    <name type="common">Bagworm moth</name>
    <name type="synonym">Eumeta japonica</name>
    <dbReference type="NCBI Taxonomy" id="151549"/>
    <lineage>
        <taxon>Eukaryota</taxon>
        <taxon>Metazoa</taxon>
        <taxon>Ecdysozoa</taxon>
        <taxon>Arthropoda</taxon>
        <taxon>Hexapoda</taxon>
        <taxon>Insecta</taxon>
        <taxon>Pterygota</taxon>
        <taxon>Neoptera</taxon>
        <taxon>Endopterygota</taxon>
        <taxon>Lepidoptera</taxon>
        <taxon>Glossata</taxon>
        <taxon>Ditrysia</taxon>
        <taxon>Tineoidea</taxon>
        <taxon>Psychidae</taxon>
        <taxon>Oiketicinae</taxon>
        <taxon>Eumeta</taxon>
    </lineage>
</organism>
<dbReference type="OrthoDB" id="26242at2759"/>
<proteinExistence type="inferred from homology"/>
<keyword evidence="4" id="KW-0653">Protein transport</keyword>
<reference evidence="6 7" key="1">
    <citation type="journal article" date="2019" name="Commun. Biol.">
        <title>The bagworm genome reveals a unique fibroin gene that provides high tensile strength.</title>
        <authorList>
            <person name="Kono N."/>
            <person name="Nakamura H."/>
            <person name="Ohtoshi R."/>
            <person name="Tomita M."/>
            <person name="Numata K."/>
            <person name="Arakawa K."/>
        </authorList>
    </citation>
    <scope>NUCLEOTIDE SEQUENCE [LARGE SCALE GENOMIC DNA]</scope>
</reference>
<dbReference type="Pfam" id="PF15469">
    <property type="entry name" value="Sec5"/>
    <property type="match status" value="2"/>
</dbReference>
<comment type="subunit">
    <text evidence="4">Component of the exocyst complex.</text>
</comment>
<dbReference type="PANTHER" id="PTHR13043:SF1">
    <property type="entry name" value="EXOCYST COMPLEX COMPONENT 2"/>
    <property type="match status" value="1"/>
</dbReference>
<evidence type="ECO:0000256" key="1">
    <source>
        <dbReference type="ARBA" id="ARBA00010578"/>
    </source>
</evidence>
<accession>A0A4C1THS0</accession>
<dbReference type="GO" id="GO:0006893">
    <property type="term" value="P:Golgi to plasma membrane transport"/>
    <property type="evidence" value="ECO:0007669"/>
    <property type="project" value="UniProtKB-UniRule"/>
</dbReference>
<dbReference type="AlphaFoldDB" id="A0A4C1THS0"/>
<comment type="caution">
    <text evidence="6">The sequence shown here is derived from an EMBL/GenBank/DDBJ whole genome shotgun (WGS) entry which is preliminary data.</text>
</comment>